<reference evidence="3" key="2">
    <citation type="submission" date="2016-02" db="EMBL/GenBank/DDBJ databases">
        <title>Genome sequencing of Aspergillus luchuensis NBRC 4314.</title>
        <authorList>
            <person name="Yamada O."/>
        </authorList>
    </citation>
    <scope>NUCLEOTIDE SEQUENCE [LARGE SCALE GENOMIC DNA]</scope>
    <source>
        <strain evidence="3">RIB 2604</strain>
    </source>
</reference>
<dbReference type="EMBL" id="BCWF01000006">
    <property type="protein sequence ID" value="GAT19823.1"/>
    <property type="molecule type" value="Genomic_DNA"/>
</dbReference>
<feature type="compositionally biased region" description="Basic and acidic residues" evidence="1">
    <location>
        <begin position="733"/>
        <end position="748"/>
    </location>
</feature>
<evidence type="ECO:0000256" key="1">
    <source>
        <dbReference type="SAM" id="MobiDB-lite"/>
    </source>
</evidence>
<protein>
    <recommendedName>
        <fullName evidence="4">Alpha-ketoglutarate-dependent sulfonate dioxygenase</fullName>
    </recommendedName>
</protein>
<dbReference type="Pfam" id="PF07173">
    <property type="entry name" value="GRDP-like"/>
    <property type="match status" value="1"/>
</dbReference>
<name>A0A146F209_ASPKA</name>
<organism evidence="2 3">
    <name type="scientific">Aspergillus kawachii</name>
    <name type="common">White koji mold</name>
    <name type="synonym">Aspergillus awamori var. kawachi</name>
    <dbReference type="NCBI Taxonomy" id="1069201"/>
    <lineage>
        <taxon>Eukaryota</taxon>
        <taxon>Fungi</taxon>
        <taxon>Dikarya</taxon>
        <taxon>Ascomycota</taxon>
        <taxon>Pezizomycotina</taxon>
        <taxon>Eurotiomycetes</taxon>
        <taxon>Eurotiomycetidae</taxon>
        <taxon>Eurotiales</taxon>
        <taxon>Aspergillaceae</taxon>
        <taxon>Aspergillus</taxon>
        <taxon>Aspergillus subgen. Circumdati</taxon>
    </lineage>
</organism>
<evidence type="ECO:0000313" key="2">
    <source>
        <dbReference type="EMBL" id="GAT19823.1"/>
    </source>
</evidence>
<evidence type="ECO:0000313" key="3">
    <source>
        <dbReference type="Proteomes" id="UP000075230"/>
    </source>
</evidence>
<proteinExistence type="predicted"/>
<feature type="compositionally biased region" description="Basic and acidic residues" evidence="1">
    <location>
        <begin position="806"/>
        <end position="823"/>
    </location>
</feature>
<feature type="region of interest" description="Disordered" evidence="1">
    <location>
        <begin position="780"/>
        <end position="843"/>
    </location>
</feature>
<dbReference type="VEuPathDB" id="FungiDB:ASPFODRAFT_56829"/>
<dbReference type="InterPro" id="IPR009836">
    <property type="entry name" value="GRDP-like"/>
</dbReference>
<feature type="region of interest" description="Disordered" evidence="1">
    <location>
        <begin position="724"/>
        <end position="751"/>
    </location>
</feature>
<evidence type="ECO:0008006" key="4">
    <source>
        <dbReference type="Google" id="ProtNLM"/>
    </source>
</evidence>
<reference evidence="2 3" key="1">
    <citation type="journal article" date="2016" name="DNA Res.">
        <title>Genome sequence of Aspergillus luchuensis NBRC 4314.</title>
        <authorList>
            <person name="Yamada O."/>
            <person name="Machida M."/>
            <person name="Hosoyama A."/>
            <person name="Goto M."/>
            <person name="Takahashi T."/>
            <person name="Futagami T."/>
            <person name="Yamagata Y."/>
            <person name="Takeuchi M."/>
            <person name="Kobayashi T."/>
            <person name="Koike H."/>
            <person name="Abe K."/>
            <person name="Asai K."/>
            <person name="Arita M."/>
            <person name="Fujita N."/>
            <person name="Fukuda K."/>
            <person name="Higa K."/>
            <person name="Horikawa H."/>
            <person name="Ishikawa T."/>
            <person name="Jinno K."/>
            <person name="Kato Y."/>
            <person name="Kirimura K."/>
            <person name="Mizutani O."/>
            <person name="Nakasone K."/>
            <person name="Sano M."/>
            <person name="Shiraishi Y."/>
            <person name="Tsukahara M."/>
            <person name="Gomi K."/>
        </authorList>
    </citation>
    <scope>NUCLEOTIDE SEQUENCE [LARGE SCALE GENOMIC DNA]</scope>
    <source>
        <strain evidence="2 3">RIB 2604</strain>
    </source>
</reference>
<dbReference type="PANTHER" id="PTHR34365">
    <property type="entry name" value="ENOLASE (DUF1399)"/>
    <property type="match status" value="1"/>
</dbReference>
<feature type="compositionally biased region" description="Basic and acidic residues" evidence="1">
    <location>
        <begin position="780"/>
        <end position="792"/>
    </location>
</feature>
<comment type="caution">
    <text evidence="2">The sequence shown here is derived from an EMBL/GenBank/DDBJ whole genome shotgun (WGS) entry which is preliminary data.</text>
</comment>
<dbReference type="PANTHER" id="PTHR34365:SF7">
    <property type="entry name" value="GLYCINE-RICH DOMAIN-CONTAINING PROTEIN 1"/>
    <property type="match status" value="1"/>
</dbReference>
<dbReference type="Proteomes" id="UP000075230">
    <property type="component" value="Unassembled WGS sequence"/>
</dbReference>
<sequence length="843" mass="95875">MTSFLLSDVSTSPSSEPKYVTQKQCVTHLKLLSAFAELRDVVSNNDGLFGLHDTDGHQEGDAQDKYHALVKEKRWAVYVARAVKRYTNWWFRCLPSPEPLPKMADIRRNAYANVVKPEKIVQWHQDILPPLDVLMVWHSHMLNPRKYLEDCIRYGKMCVWGAGFPWELLDQQIDGTTFDYTATGEACRYFEFQVGSSWDNLLDPLTTIVQCPNCGTEVIVSWTAGQDVTDVNLPFDNCTGLADKGFHAVCHNCDYLINHDRLKLAKWRQDVRSVRDQSRPMPGCFYNLRGVPFPVSMSWKEAAYLYPSQLIRVVADDILEFTDPKANQCHSIAAVRDYLRKRVQERKVLQMAHESHFSKIQPTRVEKICIRRMISRYWDNSSPFSLDLLGAVIRQGKFIQQMDRINWLRSPTLYATINRMIRKYSVFFGIMADNPKEMAVPTLDVDLAWHTHQLSPRQYYNYSVRLTNRPMQFIDHNDKVDELKLTNGFEWTCKTYREVTDGEIYSECVCWFCEAIRYPDLYGHFRSSLLWLSDARKAVDELHRQHDHASKTDSGPHISIHSAVRLQNSEVNRIMRETKALQLLEAYRKSLRRAQKHSRSSKALGSAIAAVSSLVLPTNPTTDTVVSQDEISMLSSEEDEVNREDKIHKTVDAISNFFDGIEKLVDGLEQLFHDDPHLGNGIVFQERAALLSRLETVSLAGMQLLVVLLQGAVAVVLEDVVEGEGEGEGAQDVVRRSKPDNGRDEAERFSSLPATAGIVAVETTPVPDTATAELVNGVDKDTECGKPRKGDYDVNCGKGTSQHSRRGQEGRRDDAHGQEKNPEENGMSHIRPRRIDNPATTSV</sequence>
<dbReference type="AlphaFoldDB" id="A0A146F209"/>
<gene>
    <name evidence="2" type="ORF">RIB2604_00604060</name>
</gene>
<accession>A0A146F209</accession>